<dbReference type="Gene3D" id="3.40.50.1820">
    <property type="entry name" value="alpha/beta hydrolase"/>
    <property type="match status" value="1"/>
</dbReference>
<organism evidence="1 2">
    <name type="scientific">Acinetobacter amyesii</name>
    <dbReference type="NCBI Taxonomy" id="2942470"/>
    <lineage>
        <taxon>Bacteria</taxon>
        <taxon>Pseudomonadati</taxon>
        <taxon>Pseudomonadota</taxon>
        <taxon>Gammaproteobacteria</taxon>
        <taxon>Moraxellales</taxon>
        <taxon>Moraxellaceae</taxon>
        <taxon>Acinetobacter</taxon>
    </lineage>
</organism>
<dbReference type="Pfam" id="PF05728">
    <property type="entry name" value="UPF0227"/>
    <property type="match status" value="1"/>
</dbReference>
<dbReference type="Proteomes" id="UP000191160">
    <property type="component" value="Unassembled WGS sequence"/>
</dbReference>
<comment type="caution">
    <text evidence="1">The sequence shown here is derived from an EMBL/GenBank/DDBJ whole genome shotgun (WGS) entry which is preliminary data.</text>
</comment>
<dbReference type="PANTHER" id="PTHR35602">
    <property type="entry name" value="ESTERASE YQIA-RELATED"/>
    <property type="match status" value="1"/>
</dbReference>
<proteinExistence type="predicted"/>
<dbReference type="EMBL" id="MVKX01000006">
    <property type="protein sequence ID" value="OOV81998.1"/>
    <property type="molecule type" value="Genomic_DNA"/>
</dbReference>
<dbReference type="AlphaFoldDB" id="A0A1T1GWL3"/>
<evidence type="ECO:0000313" key="1">
    <source>
        <dbReference type="EMBL" id="OOV81998.1"/>
    </source>
</evidence>
<dbReference type="SUPFAM" id="SSF53474">
    <property type="entry name" value="alpha/beta-Hydrolases"/>
    <property type="match status" value="1"/>
</dbReference>
<gene>
    <name evidence="1" type="ORF">B1202_10805</name>
</gene>
<protein>
    <submittedName>
        <fullName evidence="1">Esterase</fullName>
    </submittedName>
</protein>
<accession>A0A1T1GWL3</accession>
<sequence>MNIVYLHGFQSNSNSVKGQILRRYCADLIGVHVHLPDLNMPPLQVMQQMSELIEGLDDVVLVGSSLGGFYATQWMARHHIPAVLINPAVYPWQLFRDLFGETALPYQVTETWCLDDAQLNQMQALAVSKVENADQLLVLLQQGDETLDYRDAADFYSATQAGMAMLITEVGGTHGMDDFAEKIPMLLQFLSDAVKNMPK</sequence>
<dbReference type="RefSeq" id="WP_078190673.1">
    <property type="nucleotide sequence ID" value="NZ_JAMCOZ010000006.1"/>
</dbReference>
<keyword evidence="2" id="KW-1185">Reference proteome</keyword>
<dbReference type="PANTHER" id="PTHR35602:SF3">
    <property type="entry name" value="ESTERASE YQIA"/>
    <property type="match status" value="1"/>
</dbReference>
<reference evidence="1 2" key="1">
    <citation type="submission" date="2017-02" db="EMBL/GenBank/DDBJ databases">
        <title>Acinetobacter sp. ANC 4945, whole genome shotgun sequencing project.</title>
        <authorList>
            <person name="Radolfova-Krizova L."/>
            <person name="Al Atrouni A."/>
            <person name="Nemec A."/>
        </authorList>
    </citation>
    <scope>NUCLEOTIDE SEQUENCE [LARGE SCALE GENOMIC DNA]</scope>
    <source>
        <strain evidence="1 2">ANC 4945</strain>
    </source>
</reference>
<dbReference type="InterPro" id="IPR008886">
    <property type="entry name" value="UPF0227/Esterase_YqiA"/>
</dbReference>
<evidence type="ECO:0000313" key="2">
    <source>
        <dbReference type="Proteomes" id="UP000191160"/>
    </source>
</evidence>
<name>A0A1T1GWL3_9GAMM</name>
<dbReference type="InterPro" id="IPR029058">
    <property type="entry name" value="AB_hydrolase_fold"/>
</dbReference>